<feature type="transmembrane region" description="Helical" evidence="8">
    <location>
        <begin position="151"/>
        <end position="174"/>
    </location>
</feature>
<evidence type="ECO:0000313" key="10">
    <source>
        <dbReference type="EMBL" id="THJ32588.1"/>
    </source>
</evidence>
<evidence type="ECO:0000256" key="4">
    <source>
        <dbReference type="ARBA" id="ARBA00022475"/>
    </source>
</evidence>
<dbReference type="SUPFAM" id="SSF161098">
    <property type="entry name" value="MetI-like"/>
    <property type="match status" value="1"/>
</dbReference>
<evidence type="ECO:0000256" key="6">
    <source>
        <dbReference type="ARBA" id="ARBA00022989"/>
    </source>
</evidence>
<evidence type="ECO:0000256" key="3">
    <source>
        <dbReference type="ARBA" id="ARBA00022448"/>
    </source>
</evidence>
<dbReference type="Pfam" id="PF00528">
    <property type="entry name" value="BPD_transp_1"/>
    <property type="match status" value="1"/>
</dbReference>
<dbReference type="OrthoDB" id="9793490at2"/>
<comment type="similarity">
    <text evidence="2">Belongs to the binding-protein-dependent transport system permease family. CysTW subfamily.</text>
</comment>
<dbReference type="PROSITE" id="PS50928">
    <property type="entry name" value="ABC_TM1"/>
    <property type="match status" value="1"/>
</dbReference>
<keyword evidence="4" id="KW-1003">Cell membrane</keyword>
<feature type="domain" description="ABC transmembrane type-1" evidence="9">
    <location>
        <begin position="19"/>
        <end position="213"/>
    </location>
</feature>
<dbReference type="CDD" id="cd06261">
    <property type="entry name" value="TM_PBP2"/>
    <property type="match status" value="1"/>
</dbReference>
<keyword evidence="11" id="KW-1185">Reference proteome</keyword>
<organism evidence="10 11">
    <name type="scientific">Lampropedia aestuarii</name>
    <dbReference type="NCBI Taxonomy" id="2562762"/>
    <lineage>
        <taxon>Bacteria</taxon>
        <taxon>Pseudomonadati</taxon>
        <taxon>Pseudomonadota</taxon>
        <taxon>Betaproteobacteria</taxon>
        <taxon>Burkholderiales</taxon>
        <taxon>Comamonadaceae</taxon>
        <taxon>Lampropedia</taxon>
    </lineage>
</organism>
<proteinExistence type="inferred from homology"/>
<evidence type="ECO:0000256" key="8">
    <source>
        <dbReference type="RuleBase" id="RU363032"/>
    </source>
</evidence>
<evidence type="ECO:0000256" key="2">
    <source>
        <dbReference type="ARBA" id="ARBA00007069"/>
    </source>
</evidence>
<evidence type="ECO:0000313" key="11">
    <source>
        <dbReference type="Proteomes" id="UP000306236"/>
    </source>
</evidence>
<keyword evidence="6 8" id="KW-1133">Transmembrane helix</keyword>
<evidence type="ECO:0000259" key="9">
    <source>
        <dbReference type="PROSITE" id="PS50928"/>
    </source>
</evidence>
<feature type="transmembrane region" description="Helical" evidence="8">
    <location>
        <begin position="23"/>
        <end position="49"/>
    </location>
</feature>
<evidence type="ECO:0000256" key="1">
    <source>
        <dbReference type="ARBA" id="ARBA00004651"/>
    </source>
</evidence>
<evidence type="ECO:0000256" key="5">
    <source>
        <dbReference type="ARBA" id="ARBA00022692"/>
    </source>
</evidence>
<reference evidence="10 11" key="1">
    <citation type="submission" date="2019-04" db="EMBL/GenBank/DDBJ databases">
        <title>Lampropedia sp YIM MLB12 draf genome.</title>
        <authorList>
            <person name="Wang Y.-X."/>
        </authorList>
    </citation>
    <scope>NUCLEOTIDE SEQUENCE [LARGE SCALE GENOMIC DNA]</scope>
    <source>
        <strain evidence="10 11">YIM MLB12</strain>
    </source>
</reference>
<gene>
    <name evidence="10" type="ORF">E8K88_11430</name>
</gene>
<dbReference type="NCBIfam" id="NF008049">
    <property type="entry name" value="PRK10782.1"/>
    <property type="match status" value="1"/>
</dbReference>
<dbReference type="InterPro" id="IPR035906">
    <property type="entry name" value="MetI-like_sf"/>
</dbReference>
<dbReference type="Proteomes" id="UP000306236">
    <property type="component" value="Unassembled WGS sequence"/>
</dbReference>
<dbReference type="GO" id="GO:0048473">
    <property type="term" value="P:D-methionine transmembrane transport"/>
    <property type="evidence" value="ECO:0007669"/>
    <property type="project" value="TreeGrafter"/>
</dbReference>
<protein>
    <submittedName>
        <fullName evidence="10">ABC transporter permease</fullName>
    </submittedName>
</protein>
<evidence type="ECO:0000256" key="7">
    <source>
        <dbReference type="ARBA" id="ARBA00023136"/>
    </source>
</evidence>
<accession>A0A4S5BRU8</accession>
<keyword evidence="5 8" id="KW-0812">Transmembrane</keyword>
<dbReference type="RefSeq" id="WP_136406804.1">
    <property type="nucleotide sequence ID" value="NZ_SSWX01000014.1"/>
</dbReference>
<dbReference type="InterPro" id="IPR000515">
    <property type="entry name" value="MetI-like"/>
</dbReference>
<comment type="caution">
    <text evidence="10">The sequence shown here is derived from an EMBL/GenBank/DDBJ whole genome shotgun (WGS) entry which is preliminary data.</text>
</comment>
<dbReference type="PANTHER" id="PTHR30450:SF1">
    <property type="entry name" value="D-METHIONINE TRANSPORT SYSTEM PERMEASE PROTEIN METI-RELATED"/>
    <property type="match status" value="1"/>
</dbReference>
<dbReference type="Gene3D" id="1.10.3720.10">
    <property type="entry name" value="MetI-like"/>
    <property type="match status" value="1"/>
</dbReference>
<feature type="transmembrane region" description="Helical" evidence="8">
    <location>
        <begin position="194"/>
        <end position="213"/>
    </location>
</feature>
<comment type="subcellular location">
    <subcellularLocation>
        <location evidence="1 8">Cell membrane</location>
        <topology evidence="1 8">Multi-pass membrane protein</topology>
    </subcellularLocation>
</comment>
<dbReference type="AlphaFoldDB" id="A0A4S5BRU8"/>
<dbReference type="FunFam" id="1.10.3720.10:FF:000002">
    <property type="entry name" value="D-methionine ABC transporter permease MetI"/>
    <property type="match status" value="1"/>
</dbReference>
<feature type="transmembrane region" description="Helical" evidence="8">
    <location>
        <begin position="88"/>
        <end position="111"/>
    </location>
</feature>
<feature type="transmembrane region" description="Helical" evidence="8">
    <location>
        <begin position="61"/>
        <end position="82"/>
    </location>
</feature>
<keyword evidence="3 8" id="KW-0813">Transport</keyword>
<dbReference type="GO" id="GO:0005886">
    <property type="term" value="C:plasma membrane"/>
    <property type="evidence" value="ECO:0007669"/>
    <property type="project" value="UniProtKB-SubCell"/>
</dbReference>
<dbReference type="InterPro" id="IPR051322">
    <property type="entry name" value="AA_ABC_Transporter_Permease"/>
</dbReference>
<sequence length="223" mass="24109">MWFENLTLSIPAERYWQALLDTLMMVGVSSAVAFLAGIPLALLLIVTAPGGFLQSPTTNRLLGYVVNGFRAVPFIVLLVALIPFTRYVVGTTIGVWAAIVPLAISSTPFFARIAEVSLREVDPGLIEAAQAMGCKKWHIVRHVYLPEAMPGIIGGFTITLVALISSSAMAGAVGAGGLGDLAIRYGYQRFDTQVMVIVIVLLIAMVTVVQYLGDRCVRWLRTR</sequence>
<dbReference type="EMBL" id="SSWX01000014">
    <property type="protein sequence ID" value="THJ32588.1"/>
    <property type="molecule type" value="Genomic_DNA"/>
</dbReference>
<dbReference type="PANTHER" id="PTHR30450">
    <property type="entry name" value="ABC TRANSPORTER PERMEASE"/>
    <property type="match status" value="1"/>
</dbReference>
<keyword evidence="7 8" id="KW-0472">Membrane</keyword>
<name>A0A4S5BRU8_9BURK</name>